<dbReference type="OrthoDB" id="691490at2759"/>
<protein>
    <submittedName>
        <fullName evidence="4">Uncharacterized protein</fullName>
    </submittedName>
</protein>
<evidence type="ECO:0000256" key="2">
    <source>
        <dbReference type="SAM" id="MobiDB-lite"/>
    </source>
</evidence>
<dbReference type="EMBL" id="KQ475397">
    <property type="protein sequence ID" value="RCU61672.1"/>
    <property type="molecule type" value="Genomic_DNA"/>
</dbReference>
<evidence type="ECO:0000256" key="1">
    <source>
        <dbReference type="SAM" id="Coils"/>
    </source>
</evidence>
<accession>A0A368PF78</accession>
<organism evidence="4">
    <name type="scientific">Setaria italica</name>
    <name type="common">Foxtail millet</name>
    <name type="synonym">Panicum italicum</name>
    <dbReference type="NCBI Taxonomy" id="4555"/>
    <lineage>
        <taxon>Eukaryota</taxon>
        <taxon>Viridiplantae</taxon>
        <taxon>Streptophyta</taxon>
        <taxon>Embryophyta</taxon>
        <taxon>Tracheophyta</taxon>
        <taxon>Spermatophyta</taxon>
        <taxon>Magnoliopsida</taxon>
        <taxon>Liliopsida</taxon>
        <taxon>Poales</taxon>
        <taxon>Poaceae</taxon>
        <taxon>PACMAD clade</taxon>
        <taxon>Panicoideae</taxon>
        <taxon>Panicodae</taxon>
        <taxon>Paniceae</taxon>
        <taxon>Cenchrinae</taxon>
        <taxon>Setaria</taxon>
    </lineage>
</organism>
<feature type="region of interest" description="Disordered" evidence="2">
    <location>
        <begin position="1"/>
        <end position="20"/>
    </location>
</feature>
<dbReference type="KEGG" id="sita:101776772"/>
<keyword evidence="3" id="KW-1133">Transmembrane helix</keyword>
<keyword evidence="3" id="KW-0812">Transmembrane</keyword>
<dbReference type="AlphaFoldDB" id="A0A368PF78"/>
<sequence length="191" mass="21841">MASTSSSTTVSSYNNNRPPLPLDEQFYSPFPSTCNCPDQKETVQHVSWKPTNPLRRFTVCPNRFKDVKELQKCKLCKCSLFEWNDTPLTDFQKSMWFRLKGMVQSLENQVQSLEDQVARLEAEAALMVDLQQQKDKIIAKLEATLADKPKEKAKKVKKVKKICCFPISVVVFSLGVFLIAWWLRACLATTS</sequence>
<keyword evidence="3" id="KW-0472">Membrane</keyword>
<feature type="coiled-coil region" evidence="1">
    <location>
        <begin position="103"/>
        <end position="147"/>
    </location>
</feature>
<feature type="compositionally biased region" description="Low complexity" evidence="2">
    <location>
        <begin position="1"/>
        <end position="12"/>
    </location>
</feature>
<keyword evidence="1" id="KW-0175">Coiled coil</keyword>
<proteinExistence type="predicted"/>
<evidence type="ECO:0000256" key="3">
    <source>
        <dbReference type="SAM" id="Phobius"/>
    </source>
</evidence>
<dbReference type="InParanoid" id="A0A368PF78"/>
<reference evidence="4" key="2">
    <citation type="submission" date="2015-07" db="EMBL/GenBank/DDBJ databases">
        <authorList>
            <person name="Noorani M."/>
        </authorList>
    </citation>
    <scope>NUCLEOTIDE SEQUENCE</scope>
    <source>
        <strain evidence="4">Yugu1</strain>
    </source>
</reference>
<evidence type="ECO:0000313" key="4">
    <source>
        <dbReference type="EMBL" id="RCU61672.1"/>
    </source>
</evidence>
<name>A0A368PF78_SETIT</name>
<reference evidence="4" key="1">
    <citation type="journal article" date="2012" name="Nat. Biotechnol.">
        <title>Reference genome sequence of the model plant Setaria.</title>
        <authorList>
            <person name="Bennetzen J.L."/>
            <person name="Schmutz J."/>
            <person name="Wang H."/>
            <person name="Percifield R."/>
            <person name="Hawkins J."/>
            <person name="Pontaroli A.C."/>
            <person name="Estep M."/>
            <person name="Feng L."/>
            <person name="Vaughn J.N."/>
            <person name="Grimwood J."/>
            <person name="Jenkins J."/>
            <person name="Barry K."/>
            <person name="Lindquist E."/>
            <person name="Hellsten U."/>
            <person name="Deshpande S."/>
            <person name="Wang X."/>
            <person name="Wu X."/>
            <person name="Mitros T."/>
            <person name="Triplett J."/>
            <person name="Yang X."/>
            <person name="Ye C.Y."/>
            <person name="Mauro-Herrera M."/>
            <person name="Wang L."/>
            <person name="Li P."/>
            <person name="Sharma M."/>
            <person name="Sharma R."/>
            <person name="Ronald P.C."/>
            <person name="Panaud O."/>
            <person name="Kellogg E.A."/>
            <person name="Brutnell T.P."/>
            <person name="Doust A.N."/>
            <person name="Tuskan G.A."/>
            <person name="Rokhsar D."/>
            <person name="Devos K.M."/>
        </authorList>
    </citation>
    <scope>NUCLEOTIDE SEQUENCE [LARGE SCALE GENOMIC DNA]</scope>
    <source>
        <strain evidence="4">Yugu1</strain>
    </source>
</reference>
<feature type="transmembrane region" description="Helical" evidence="3">
    <location>
        <begin position="162"/>
        <end position="183"/>
    </location>
</feature>
<dbReference type="PANTHER" id="PTHR33248">
    <property type="entry name" value="ZINC ION-BINDING PROTEIN"/>
    <property type="match status" value="1"/>
</dbReference>
<gene>
    <name evidence="4" type="ORF">SETIT_J024000v2</name>
</gene>